<gene>
    <name evidence="1" type="ORF">UFOVP674_20</name>
</gene>
<evidence type="ECO:0000313" key="1">
    <source>
        <dbReference type="EMBL" id="CAB4155547.1"/>
    </source>
</evidence>
<organism evidence="1">
    <name type="scientific">uncultured Caudovirales phage</name>
    <dbReference type="NCBI Taxonomy" id="2100421"/>
    <lineage>
        <taxon>Viruses</taxon>
        <taxon>Duplodnaviria</taxon>
        <taxon>Heunggongvirae</taxon>
        <taxon>Uroviricota</taxon>
        <taxon>Caudoviricetes</taxon>
        <taxon>Peduoviridae</taxon>
        <taxon>Maltschvirus</taxon>
        <taxon>Maltschvirus maltsch</taxon>
    </lineage>
</organism>
<accession>A0A6J5N9X7</accession>
<reference evidence="1" key="1">
    <citation type="submission" date="2020-04" db="EMBL/GenBank/DDBJ databases">
        <authorList>
            <person name="Chiriac C."/>
            <person name="Salcher M."/>
            <person name="Ghai R."/>
            <person name="Kavagutti S V."/>
        </authorList>
    </citation>
    <scope>NUCLEOTIDE SEQUENCE</scope>
</reference>
<proteinExistence type="predicted"/>
<dbReference type="EMBL" id="LR796630">
    <property type="protein sequence ID" value="CAB4155547.1"/>
    <property type="molecule type" value="Genomic_DNA"/>
</dbReference>
<protein>
    <submittedName>
        <fullName evidence="1">Uncharacterized protein</fullName>
    </submittedName>
</protein>
<name>A0A6J5N9X7_9CAUD</name>
<sequence>MATPFGSYRGGYQALPEGWLPTMTQVGENYAQGIREVTPVLTKGIGQLYKFLGVTKDPQEEADKQQLPTNMAQYEQIAKMAGAEPDPSLLERFSNRGQMSGQEASLLNKSLQDATNQALLIDELRRKQQAFQMQQSAAQQAMQRSMQSQGLQNERSAILGNWGLGGLPTGNGTVNPALFGQ</sequence>